<evidence type="ECO:0000256" key="7">
    <source>
        <dbReference type="SAM" id="Phobius"/>
    </source>
</evidence>
<evidence type="ECO:0000256" key="2">
    <source>
        <dbReference type="ARBA" id="ARBA00022729"/>
    </source>
</evidence>
<accession>A0A6A6LYF3</accession>
<keyword evidence="3" id="KW-0256">Endoplasmic reticulum</keyword>
<dbReference type="PANTHER" id="PTHR12630">
    <property type="entry name" value="N-LINKED OLIGOSACCHARIDE PROCESSING"/>
    <property type="match status" value="1"/>
</dbReference>
<evidence type="ECO:0000256" key="1">
    <source>
        <dbReference type="ARBA" id="ARBA00022387"/>
    </source>
</evidence>
<dbReference type="InterPro" id="IPR036607">
    <property type="entry name" value="PRKCSH"/>
</dbReference>
<feature type="compositionally biased region" description="Basic and acidic residues" evidence="6">
    <location>
        <begin position="333"/>
        <end position="344"/>
    </location>
</feature>
<name>A0A6A6LYF3_HEVBR</name>
<keyword evidence="7" id="KW-0812">Transmembrane</keyword>
<feature type="compositionally biased region" description="Basic and acidic residues" evidence="6">
    <location>
        <begin position="174"/>
        <end position="211"/>
    </location>
</feature>
<dbReference type="Gene3D" id="2.70.130.10">
    <property type="entry name" value="Mannose-6-phosphate receptor binding domain"/>
    <property type="match status" value="1"/>
</dbReference>
<dbReference type="InterPro" id="IPR044865">
    <property type="entry name" value="MRH_dom"/>
</dbReference>
<evidence type="ECO:0000313" key="9">
    <source>
        <dbReference type="EMBL" id="KAF2305193.1"/>
    </source>
</evidence>
<keyword evidence="10" id="KW-1185">Reference proteome</keyword>
<evidence type="ECO:0000256" key="6">
    <source>
        <dbReference type="SAM" id="MobiDB-lite"/>
    </source>
</evidence>
<feature type="region of interest" description="Disordered" evidence="6">
    <location>
        <begin position="328"/>
        <end position="391"/>
    </location>
</feature>
<organism evidence="9 10">
    <name type="scientific">Hevea brasiliensis</name>
    <name type="common">Para rubber tree</name>
    <name type="synonym">Siphonia brasiliensis</name>
    <dbReference type="NCBI Taxonomy" id="3981"/>
    <lineage>
        <taxon>Eukaryota</taxon>
        <taxon>Viridiplantae</taxon>
        <taxon>Streptophyta</taxon>
        <taxon>Embryophyta</taxon>
        <taxon>Tracheophyta</taxon>
        <taxon>Spermatophyta</taxon>
        <taxon>Magnoliopsida</taxon>
        <taxon>eudicotyledons</taxon>
        <taxon>Gunneridae</taxon>
        <taxon>Pentapetalae</taxon>
        <taxon>rosids</taxon>
        <taxon>fabids</taxon>
        <taxon>Malpighiales</taxon>
        <taxon>Euphorbiaceae</taxon>
        <taxon>Crotonoideae</taxon>
        <taxon>Micrandreae</taxon>
        <taxon>Hevea</taxon>
    </lineage>
</organism>
<feature type="coiled-coil region" evidence="5">
    <location>
        <begin position="455"/>
        <end position="482"/>
    </location>
</feature>
<keyword evidence="7" id="KW-1133">Transmembrane helix</keyword>
<dbReference type="PROSITE" id="PS51914">
    <property type="entry name" value="MRH"/>
    <property type="match status" value="1"/>
</dbReference>
<proteinExistence type="predicted"/>
<dbReference type="GO" id="GO:0017177">
    <property type="term" value="C:glucosidase II complex"/>
    <property type="evidence" value="ECO:0007669"/>
    <property type="project" value="TreeGrafter"/>
</dbReference>
<dbReference type="InterPro" id="IPR009011">
    <property type="entry name" value="Man6P_isomerase_rcpt-bd_dom_sf"/>
</dbReference>
<dbReference type="InterPro" id="IPR028146">
    <property type="entry name" value="PRKCSH_N"/>
</dbReference>
<dbReference type="InterPro" id="IPR039794">
    <property type="entry name" value="Gtb1-like"/>
</dbReference>
<evidence type="ECO:0000256" key="3">
    <source>
        <dbReference type="ARBA" id="ARBA00022824"/>
    </source>
</evidence>
<comment type="caution">
    <text evidence="9">The sequence shown here is derived from an EMBL/GenBank/DDBJ whole genome shotgun (WGS) entry which is preliminary data.</text>
</comment>
<keyword evidence="2" id="KW-0732">Signal</keyword>
<evidence type="ECO:0000256" key="4">
    <source>
        <dbReference type="ARBA" id="ARBA00023157"/>
    </source>
</evidence>
<evidence type="ECO:0000313" key="10">
    <source>
        <dbReference type="Proteomes" id="UP000467840"/>
    </source>
</evidence>
<dbReference type="GO" id="GO:0006491">
    <property type="term" value="P:N-glycan processing"/>
    <property type="evidence" value="ECO:0007669"/>
    <property type="project" value="TreeGrafter"/>
</dbReference>
<dbReference type="Pfam" id="PF13015">
    <property type="entry name" value="PRKCSH_1"/>
    <property type="match status" value="1"/>
</dbReference>
<evidence type="ECO:0000256" key="5">
    <source>
        <dbReference type="SAM" id="Coils"/>
    </source>
</evidence>
<feature type="region of interest" description="Disordered" evidence="6">
    <location>
        <begin position="259"/>
        <end position="303"/>
    </location>
</feature>
<reference evidence="9 10" key="1">
    <citation type="journal article" date="2020" name="Mol. Plant">
        <title>The Chromosome-Based Rubber Tree Genome Provides New Insights into Spurge Genome Evolution and Rubber Biosynthesis.</title>
        <authorList>
            <person name="Liu J."/>
            <person name="Shi C."/>
            <person name="Shi C.C."/>
            <person name="Li W."/>
            <person name="Zhang Q.J."/>
            <person name="Zhang Y."/>
            <person name="Li K."/>
            <person name="Lu H.F."/>
            <person name="Shi C."/>
            <person name="Zhu S.T."/>
            <person name="Xiao Z.Y."/>
            <person name="Nan H."/>
            <person name="Yue Y."/>
            <person name="Zhu X.G."/>
            <person name="Wu Y."/>
            <person name="Hong X.N."/>
            <person name="Fan G.Y."/>
            <person name="Tong Y."/>
            <person name="Zhang D."/>
            <person name="Mao C.L."/>
            <person name="Liu Y.L."/>
            <person name="Hao S.J."/>
            <person name="Liu W.Q."/>
            <person name="Lv M.Q."/>
            <person name="Zhang H.B."/>
            <person name="Liu Y."/>
            <person name="Hu-Tang G.R."/>
            <person name="Wang J.P."/>
            <person name="Wang J.H."/>
            <person name="Sun Y.H."/>
            <person name="Ni S.B."/>
            <person name="Chen W.B."/>
            <person name="Zhang X.C."/>
            <person name="Jiao Y.N."/>
            <person name="Eichler E.E."/>
            <person name="Li G.H."/>
            <person name="Liu X."/>
            <person name="Gao L.Z."/>
        </authorList>
    </citation>
    <scope>NUCLEOTIDE SEQUENCE [LARGE SCALE GENOMIC DNA]</scope>
    <source>
        <strain evidence="10">cv. GT1</strain>
        <tissue evidence="9">Leaf</tissue>
    </source>
</reference>
<dbReference type="PANTHER" id="PTHR12630:SF1">
    <property type="entry name" value="GLUCOSIDASE 2 SUBUNIT BETA"/>
    <property type="match status" value="1"/>
</dbReference>
<keyword evidence="7" id="KW-0472">Membrane</keyword>
<dbReference type="Pfam" id="PF12999">
    <property type="entry name" value="PRKCSH-like"/>
    <property type="match status" value="1"/>
</dbReference>
<protein>
    <recommendedName>
        <fullName evidence="1">Glucosidase 2 subunit beta</fullName>
    </recommendedName>
</protein>
<keyword evidence="4" id="KW-1015">Disulfide bond</keyword>
<evidence type="ECO:0000259" key="8">
    <source>
        <dbReference type="PROSITE" id="PS51914"/>
    </source>
</evidence>
<dbReference type="Proteomes" id="UP000467840">
    <property type="component" value="Chromosome 9"/>
</dbReference>
<feature type="region of interest" description="Disordered" evidence="6">
    <location>
        <begin position="174"/>
        <end position="222"/>
    </location>
</feature>
<dbReference type="SUPFAM" id="SSF50911">
    <property type="entry name" value="Mannose 6-phosphate receptor domain"/>
    <property type="match status" value="1"/>
</dbReference>
<keyword evidence="5" id="KW-0175">Coiled coil</keyword>
<dbReference type="AlphaFoldDB" id="A0A6A6LYF3"/>
<dbReference type="EMBL" id="JAAGAX010000008">
    <property type="protein sequence ID" value="KAF2305193.1"/>
    <property type="molecule type" value="Genomic_DNA"/>
</dbReference>
<feature type="region of interest" description="Disordered" evidence="6">
    <location>
        <begin position="401"/>
        <end position="420"/>
    </location>
</feature>
<feature type="compositionally biased region" description="Basic and acidic residues" evidence="6">
    <location>
        <begin position="352"/>
        <end position="386"/>
    </location>
</feature>
<feature type="domain" description="MRH" evidence="8">
    <location>
        <begin position="498"/>
        <end position="661"/>
    </location>
</feature>
<sequence length="685" mass="77189">MNAEVRRAVRAEGDETAINIWLFLLARKLDVKLKLTVSHFLREDEGCERRRKMKVDTLILIYGIVLGVFCIPSIAKSAVPKDQFLGIPPQDENYYKISSDTIKCKDGSKKFTKAQLNDDFCDCPDGSDEPGTSACPRGKFYCRNSGHIPVLLFSSRVNDGICEHREQIEKAEEKNAYRKEEREKIEAEGKANREKSGVEVEAQQEKGEAMEKSNVGDNPVERVDDDKIGVLDESPLDQDEVGEHTDYAAVAEIADSSKIEGSPVNEVKQVEEKSISPESKDGSAVLSETGHDSKSEVSHDQAVKVGNYASENIEGLSKEELGRLVASRWTGDSGRETEGVENSERQIQGVDVAKDNNNEDMTPDVRDKEYDGYASKTDDEIGKYDDVTTEDDIDGTYEEDAHDHAGLSYKSDPEDELDLSAPPRNPSWLEKIQQTVSSILQAVNFFQNPVDKSEAARVRKEYEESSTKLSKLQSRISSLTQKLKHDFGTEKEFYSFYGHCFESKQNKLQKSTNLDFYRTLLFESSLNCYHPFILPLTIQILASGIIRAAEDGIKLFNMGNMFRIILVELGVHRGLGLSDDQIANLDSRVAAIPDECIEHWDKFEDLYRSMIFSNGDRCWNGPDRSLKVKLRCGLKNELTDVDEPSRCEYVAFLSTPALCLEEKLKELEYKLDLMNKEQPQGHDEL</sequence>
<feature type="compositionally biased region" description="Basic and acidic residues" evidence="6">
    <location>
        <begin position="268"/>
        <end position="281"/>
    </location>
</feature>
<gene>
    <name evidence="9" type="ORF">GH714_002920</name>
</gene>
<feature type="transmembrane region" description="Helical" evidence="7">
    <location>
        <begin position="58"/>
        <end position="75"/>
    </location>
</feature>
<feature type="compositionally biased region" description="Basic and acidic residues" evidence="6">
    <location>
        <begin position="289"/>
        <end position="302"/>
    </location>
</feature>